<dbReference type="AlphaFoldDB" id="I4B1X3"/>
<keyword evidence="2" id="KW-1185">Reference proteome</keyword>
<organism evidence="1 2">
    <name type="scientific">Turneriella parva (strain ATCC BAA-1111 / DSM 21527 / NCTC 11395 / H)</name>
    <name type="common">Leptospira parva</name>
    <dbReference type="NCBI Taxonomy" id="869212"/>
    <lineage>
        <taxon>Bacteria</taxon>
        <taxon>Pseudomonadati</taxon>
        <taxon>Spirochaetota</taxon>
        <taxon>Spirochaetia</taxon>
        <taxon>Leptospirales</taxon>
        <taxon>Leptospiraceae</taxon>
        <taxon>Turneriella</taxon>
    </lineage>
</organism>
<name>I4B1X3_TURPD</name>
<gene>
    <name evidence="1" type="ordered locus">Turpa_0628</name>
</gene>
<evidence type="ECO:0000313" key="2">
    <source>
        <dbReference type="Proteomes" id="UP000006048"/>
    </source>
</evidence>
<proteinExistence type="predicted"/>
<dbReference type="STRING" id="869212.Turpa_0628"/>
<dbReference type="RefSeq" id="WP_014801798.1">
    <property type="nucleotide sequence ID" value="NC_018020.1"/>
</dbReference>
<sequence>MRNPFPENETFRKFLGLKDYFRNFTTKETMQRTRELARAARLIQSTGEKISFDLLGSVNFGMAVENSDVDIVMYLDCGHDEEARYDNTPMLRIYESLFFATILKEISHNPFKLQIVDFINLRRLDRAIKEPGFDDDILARFVFYRTICRGVNKLPIRKYEQAISGNKELFKRIEEHLTMALVEFTRSSSHRMSFNKYISRLKEQDIKIPPSMLEKIQEYLNMSDKPG</sequence>
<protein>
    <submittedName>
        <fullName evidence="1">Uncharacterized protein</fullName>
    </submittedName>
</protein>
<accession>I4B1X3</accession>
<reference evidence="1 2" key="1">
    <citation type="submission" date="2012-06" db="EMBL/GenBank/DDBJ databases">
        <title>The complete chromosome of genome of Turneriella parva DSM 21527.</title>
        <authorList>
            <consortium name="US DOE Joint Genome Institute (JGI-PGF)"/>
            <person name="Lucas S."/>
            <person name="Han J."/>
            <person name="Lapidus A."/>
            <person name="Bruce D."/>
            <person name="Goodwin L."/>
            <person name="Pitluck S."/>
            <person name="Peters L."/>
            <person name="Kyrpides N."/>
            <person name="Mavromatis K."/>
            <person name="Ivanova N."/>
            <person name="Mikhailova N."/>
            <person name="Chertkov O."/>
            <person name="Detter J.C."/>
            <person name="Tapia R."/>
            <person name="Han C."/>
            <person name="Land M."/>
            <person name="Hauser L."/>
            <person name="Markowitz V."/>
            <person name="Cheng J.-F."/>
            <person name="Hugenholtz P."/>
            <person name="Woyke T."/>
            <person name="Wu D."/>
            <person name="Gronow S."/>
            <person name="Wellnitz S."/>
            <person name="Brambilla E."/>
            <person name="Klenk H.-P."/>
            <person name="Eisen J.A."/>
        </authorList>
    </citation>
    <scope>NUCLEOTIDE SEQUENCE [LARGE SCALE GENOMIC DNA]</scope>
    <source>
        <strain evidence="2">ATCC BAA-1111 / DSM 21527 / NCTC 11395 / H</strain>
    </source>
</reference>
<dbReference type="PATRIC" id="fig|869212.3.peg.602"/>
<dbReference type="HOGENOM" id="CLU_1228675_0_0_12"/>
<evidence type="ECO:0000313" key="1">
    <source>
        <dbReference type="EMBL" id="AFM11280.1"/>
    </source>
</evidence>
<dbReference type="KEGG" id="tpx:Turpa_0628"/>
<dbReference type="Proteomes" id="UP000006048">
    <property type="component" value="Chromosome"/>
</dbReference>
<dbReference type="SUPFAM" id="SSF81301">
    <property type="entry name" value="Nucleotidyltransferase"/>
    <property type="match status" value="1"/>
</dbReference>
<dbReference type="EMBL" id="CP002959">
    <property type="protein sequence ID" value="AFM11280.1"/>
    <property type="molecule type" value="Genomic_DNA"/>
</dbReference>
<dbReference type="OrthoDB" id="333920at2"/>
<dbReference type="InterPro" id="IPR043519">
    <property type="entry name" value="NT_sf"/>
</dbReference>